<keyword evidence="3" id="KW-1185">Reference proteome</keyword>
<dbReference type="Pfam" id="PF12697">
    <property type="entry name" value="Abhydrolase_6"/>
    <property type="match status" value="1"/>
</dbReference>
<dbReference type="PANTHER" id="PTHR12277:SF79">
    <property type="entry name" value="XAA-PRO DIPEPTIDYL-PEPTIDASE-RELATED"/>
    <property type="match status" value="1"/>
</dbReference>
<dbReference type="RefSeq" id="WP_164709987.1">
    <property type="nucleotide sequence ID" value="NZ_CP031165.1"/>
</dbReference>
<proteinExistence type="predicted"/>
<dbReference type="SUPFAM" id="SSF53474">
    <property type="entry name" value="alpha/beta-Hydrolases"/>
    <property type="match status" value="1"/>
</dbReference>
<protein>
    <submittedName>
        <fullName evidence="2">Putative hydrolase</fullName>
    </submittedName>
</protein>
<dbReference type="GO" id="GO:0016787">
    <property type="term" value="F:hydrolase activity"/>
    <property type="evidence" value="ECO:0007669"/>
    <property type="project" value="UniProtKB-KW"/>
</dbReference>
<reference evidence="2 3" key="1">
    <citation type="submission" date="2018-09" db="EMBL/GenBank/DDBJ databases">
        <title>Complete genome sequence of Euzebya sp. DY32-46 isolated from seawater of Pacific Ocean.</title>
        <authorList>
            <person name="Xu L."/>
            <person name="Wu Y.-H."/>
            <person name="Xu X.-W."/>
        </authorList>
    </citation>
    <scope>NUCLEOTIDE SEQUENCE [LARGE SCALE GENOMIC DNA]</scope>
    <source>
        <strain evidence="2 3">DY32-46</strain>
    </source>
</reference>
<feature type="domain" description="AB hydrolase-1" evidence="1">
    <location>
        <begin position="73"/>
        <end position="268"/>
    </location>
</feature>
<sequence length="297" mass="31968">MTGSPDRRPEVDRQAVMAAKRRQERRAWHRLAEVRGWTGGHRAPHRTIGLTTDDGVRLAATWLPGPSRDDPAVVVVHGFAAHRRKPAYAFLADHLAATNHVLAIDLRGHGGSGGRSTLGADEWRDVHAAVDTLKGRGHERVVVVGLSLGGTATAHALAKGLDVDGAVLVSSSARHWDLSLPGMVTLDTLWRSPLKRRVWQAVASFRMVDPEQIPPYGDPVELVADTDVPLLIVHGADDAYFAPAHADELAAAAAGHVIVWHEPTGFGHAEDGLTPAFCARLADAVRLVVSEGRFPDR</sequence>
<dbReference type="InterPro" id="IPR000073">
    <property type="entry name" value="AB_hydrolase_1"/>
</dbReference>
<dbReference type="Gene3D" id="3.40.50.1820">
    <property type="entry name" value="alpha/beta hydrolase"/>
    <property type="match status" value="1"/>
</dbReference>
<name>A0A346XUL4_9ACTN</name>
<evidence type="ECO:0000313" key="3">
    <source>
        <dbReference type="Proteomes" id="UP000264006"/>
    </source>
</evidence>
<dbReference type="KEGG" id="euz:DVS28_a1211"/>
<gene>
    <name evidence="2" type="ORF">DVS28_a1211</name>
</gene>
<dbReference type="InterPro" id="IPR029058">
    <property type="entry name" value="AB_hydrolase_fold"/>
</dbReference>
<dbReference type="AlphaFoldDB" id="A0A346XUL4"/>
<dbReference type="EMBL" id="CP031165">
    <property type="protein sequence ID" value="AXV05911.1"/>
    <property type="molecule type" value="Genomic_DNA"/>
</dbReference>
<evidence type="ECO:0000313" key="2">
    <source>
        <dbReference type="EMBL" id="AXV05911.1"/>
    </source>
</evidence>
<dbReference type="Proteomes" id="UP000264006">
    <property type="component" value="Chromosome"/>
</dbReference>
<accession>A0A346XUL4</accession>
<organism evidence="2 3">
    <name type="scientific">Euzebya pacifica</name>
    <dbReference type="NCBI Taxonomy" id="1608957"/>
    <lineage>
        <taxon>Bacteria</taxon>
        <taxon>Bacillati</taxon>
        <taxon>Actinomycetota</taxon>
        <taxon>Nitriliruptoria</taxon>
        <taxon>Euzebyales</taxon>
    </lineage>
</organism>
<keyword evidence="2" id="KW-0378">Hydrolase</keyword>
<evidence type="ECO:0000259" key="1">
    <source>
        <dbReference type="Pfam" id="PF12697"/>
    </source>
</evidence>
<dbReference type="PANTHER" id="PTHR12277">
    <property type="entry name" value="ALPHA/BETA HYDROLASE DOMAIN-CONTAINING PROTEIN"/>
    <property type="match status" value="1"/>
</dbReference>